<dbReference type="STRING" id="870908.SAMN04488044_2210"/>
<dbReference type="SUPFAM" id="SSF52540">
    <property type="entry name" value="P-loop containing nucleoside triphosphate hydrolases"/>
    <property type="match status" value="1"/>
</dbReference>
<dbReference type="Pfam" id="PF03193">
    <property type="entry name" value="RsgA_GTPase"/>
    <property type="match status" value="1"/>
</dbReference>
<dbReference type="NCBIfam" id="TIGR00157">
    <property type="entry name" value="ribosome small subunit-dependent GTPase A"/>
    <property type="match status" value="1"/>
</dbReference>
<comment type="cofactor">
    <cofactor evidence="10">
        <name>Zn(2+)</name>
        <dbReference type="ChEBI" id="CHEBI:29105"/>
    </cofactor>
    <text evidence="10">Binds 1 zinc ion per subunit.</text>
</comment>
<keyword evidence="2 10" id="KW-0690">Ribosome biogenesis</keyword>
<comment type="subcellular location">
    <subcellularLocation>
        <location evidence="10">Cytoplasm</location>
    </subcellularLocation>
</comment>
<feature type="compositionally biased region" description="Basic residues" evidence="11">
    <location>
        <begin position="325"/>
        <end position="340"/>
    </location>
</feature>
<feature type="region of interest" description="Disordered" evidence="11">
    <location>
        <begin position="311"/>
        <end position="346"/>
    </location>
</feature>
<dbReference type="CDD" id="cd01854">
    <property type="entry name" value="YjeQ_EngC"/>
    <property type="match status" value="1"/>
</dbReference>
<dbReference type="InterPro" id="IPR004881">
    <property type="entry name" value="Ribosome_biogen_GTPase_RsgA"/>
</dbReference>
<evidence type="ECO:0000256" key="8">
    <source>
        <dbReference type="ARBA" id="ARBA00022884"/>
    </source>
</evidence>
<dbReference type="PANTHER" id="PTHR32120">
    <property type="entry name" value="SMALL RIBOSOMAL SUBUNIT BIOGENESIS GTPASE RSGA"/>
    <property type="match status" value="1"/>
</dbReference>
<evidence type="ECO:0000256" key="6">
    <source>
        <dbReference type="ARBA" id="ARBA00022801"/>
    </source>
</evidence>
<comment type="similarity">
    <text evidence="10">Belongs to the TRAFAC class YlqF/YawG GTPase family. RsgA subfamily.</text>
</comment>
<dbReference type="Proteomes" id="UP000184211">
    <property type="component" value="Unassembled WGS sequence"/>
</dbReference>
<dbReference type="AlphaFoldDB" id="A0A1M5RJ02"/>
<dbReference type="GO" id="GO:0046872">
    <property type="term" value="F:metal ion binding"/>
    <property type="evidence" value="ECO:0007669"/>
    <property type="project" value="UniProtKB-KW"/>
</dbReference>
<dbReference type="Gene3D" id="3.40.50.300">
    <property type="entry name" value="P-loop containing nucleotide triphosphate hydrolases"/>
    <property type="match status" value="1"/>
</dbReference>
<dbReference type="HAMAP" id="MF_01820">
    <property type="entry name" value="GTPase_RsgA"/>
    <property type="match status" value="1"/>
</dbReference>
<evidence type="ECO:0000256" key="10">
    <source>
        <dbReference type="HAMAP-Rule" id="MF_01820"/>
    </source>
</evidence>
<sequence>MTYSLQDLGWSSFFARQIDSDALQPARVSEVHRSSVTALSTNGSLRLLSPDHSIGEIAVGDWVLSDQEHRITQILDRQTLLKRKAAGHEIKPQLIAANVDILFIVSSCNADFNIARLERYLALAQSAGSFPVVLLTKADTADNPDDYRHQIEHLPKAPVVEALNAKDPTEVQRAMKWVRKGQTAAFVGSSGVGKTTLANGMTGGDDATAAIREDDARGRHTTTARFLKPMLNGGWLIDTPGIRELQLFDAQDGLDAVFEDLQELASSCRFNDCAHETEPGCAIKAALDAGEIDADRLERWRKLERENAYNSETLSQARAREKSFSKHVKSVVKSSHKHKGRYQDDD</sequence>
<comment type="function">
    <text evidence="10">One of several proteins that assist in the late maturation steps of the functional core of the 30S ribosomal subunit. Helps release RbfA from mature subunits. May play a role in the assembly of ribosomal proteins into the subunit. Circularly permuted GTPase that catalyzes slow GTP hydrolysis, GTPase activity is stimulated by the 30S ribosomal subunit.</text>
</comment>
<keyword evidence="15" id="KW-1185">Reference proteome</keyword>
<dbReference type="OrthoDB" id="9809485at2"/>
<feature type="binding site" evidence="10">
    <location>
        <begin position="136"/>
        <end position="139"/>
    </location>
    <ligand>
        <name>GTP</name>
        <dbReference type="ChEBI" id="CHEBI:37565"/>
    </ligand>
</feature>
<feature type="binding site" evidence="10">
    <location>
        <position position="273"/>
    </location>
    <ligand>
        <name>Zn(2+)</name>
        <dbReference type="ChEBI" id="CHEBI:29105"/>
    </ligand>
</feature>
<evidence type="ECO:0000256" key="1">
    <source>
        <dbReference type="ARBA" id="ARBA00022490"/>
    </source>
</evidence>
<keyword evidence="4 10" id="KW-0699">rRNA-binding</keyword>
<dbReference type="PROSITE" id="PS50936">
    <property type="entry name" value="ENGC_GTPASE"/>
    <property type="match status" value="1"/>
</dbReference>
<dbReference type="GO" id="GO:0005525">
    <property type="term" value="F:GTP binding"/>
    <property type="evidence" value="ECO:0007669"/>
    <property type="project" value="UniProtKB-UniRule"/>
</dbReference>
<feature type="binding site" evidence="10">
    <location>
        <position position="281"/>
    </location>
    <ligand>
        <name>Zn(2+)</name>
        <dbReference type="ChEBI" id="CHEBI:29105"/>
    </ligand>
</feature>
<keyword evidence="3 10" id="KW-0479">Metal-binding</keyword>
<dbReference type="GO" id="GO:0005737">
    <property type="term" value="C:cytoplasm"/>
    <property type="evidence" value="ECO:0007669"/>
    <property type="project" value="UniProtKB-SubCell"/>
</dbReference>
<name>A0A1M5RJ02_9RHOB</name>
<evidence type="ECO:0000259" key="13">
    <source>
        <dbReference type="PROSITE" id="PS51721"/>
    </source>
</evidence>
<keyword evidence="7 10" id="KW-0862">Zinc</keyword>
<evidence type="ECO:0000313" key="15">
    <source>
        <dbReference type="Proteomes" id="UP000184211"/>
    </source>
</evidence>
<evidence type="ECO:0000256" key="4">
    <source>
        <dbReference type="ARBA" id="ARBA00022730"/>
    </source>
</evidence>
<evidence type="ECO:0000256" key="7">
    <source>
        <dbReference type="ARBA" id="ARBA00022833"/>
    </source>
</evidence>
<dbReference type="InterPro" id="IPR030378">
    <property type="entry name" value="G_CP_dom"/>
</dbReference>
<evidence type="ECO:0000259" key="12">
    <source>
        <dbReference type="PROSITE" id="PS50936"/>
    </source>
</evidence>
<evidence type="ECO:0000256" key="3">
    <source>
        <dbReference type="ARBA" id="ARBA00022723"/>
    </source>
</evidence>
<dbReference type="GO" id="GO:0019843">
    <property type="term" value="F:rRNA binding"/>
    <property type="evidence" value="ECO:0007669"/>
    <property type="project" value="UniProtKB-KW"/>
</dbReference>
<feature type="binding site" evidence="10">
    <location>
        <begin position="188"/>
        <end position="196"/>
    </location>
    <ligand>
        <name>GTP</name>
        <dbReference type="ChEBI" id="CHEBI:37565"/>
    </ligand>
</feature>
<dbReference type="GO" id="GO:0042274">
    <property type="term" value="P:ribosomal small subunit biogenesis"/>
    <property type="evidence" value="ECO:0007669"/>
    <property type="project" value="UniProtKB-UniRule"/>
</dbReference>
<dbReference type="InterPro" id="IPR010914">
    <property type="entry name" value="RsgA_GTPase_dom"/>
</dbReference>
<keyword evidence="5 10" id="KW-0547">Nucleotide-binding</keyword>
<protein>
    <recommendedName>
        <fullName evidence="10">Small ribosomal subunit biogenesis GTPase RsgA</fullName>
        <ecNumber evidence="10">3.6.1.-</ecNumber>
    </recommendedName>
</protein>
<comment type="subunit">
    <text evidence="10">Monomer. Associates with 30S ribosomal subunit, binds 16S rRNA.</text>
</comment>
<dbReference type="PANTHER" id="PTHR32120:SF10">
    <property type="entry name" value="SMALL RIBOSOMAL SUBUNIT BIOGENESIS GTPASE RSGA"/>
    <property type="match status" value="1"/>
</dbReference>
<evidence type="ECO:0000256" key="5">
    <source>
        <dbReference type="ARBA" id="ARBA00022741"/>
    </source>
</evidence>
<evidence type="ECO:0000256" key="9">
    <source>
        <dbReference type="ARBA" id="ARBA00023134"/>
    </source>
</evidence>
<dbReference type="Gene3D" id="1.10.40.50">
    <property type="entry name" value="Probable gtpase engc, domain 3"/>
    <property type="match status" value="1"/>
</dbReference>
<keyword evidence="1 10" id="KW-0963">Cytoplasm</keyword>
<keyword evidence="6 10" id="KW-0378">Hydrolase</keyword>
<evidence type="ECO:0000313" key="14">
    <source>
        <dbReference type="EMBL" id="SHH26089.1"/>
    </source>
</evidence>
<dbReference type="PROSITE" id="PS51721">
    <property type="entry name" value="G_CP"/>
    <property type="match status" value="1"/>
</dbReference>
<feature type="binding site" evidence="10">
    <location>
        <position position="275"/>
    </location>
    <ligand>
        <name>Zn(2+)</name>
        <dbReference type="ChEBI" id="CHEBI:29105"/>
    </ligand>
</feature>
<dbReference type="GO" id="GO:0003924">
    <property type="term" value="F:GTPase activity"/>
    <property type="evidence" value="ECO:0007669"/>
    <property type="project" value="UniProtKB-UniRule"/>
</dbReference>
<dbReference type="InterPro" id="IPR027417">
    <property type="entry name" value="P-loop_NTPase"/>
</dbReference>
<keyword evidence="9 10" id="KW-0342">GTP-binding</keyword>
<proteinExistence type="inferred from homology"/>
<organism evidence="14 15">
    <name type="scientific">Cognatishimia maritima</name>
    <dbReference type="NCBI Taxonomy" id="870908"/>
    <lineage>
        <taxon>Bacteria</taxon>
        <taxon>Pseudomonadati</taxon>
        <taxon>Pseudomonadota</taxon>
        <taxon>Alphaproteobacteria</taxon>
        <taxon>Rhodobacterales</taxon>
        <taxon>Paracoccaceae</taxon>
        <taxon>Cognatishimia</taxon>
    </lineage>
</organism>
<gene>
    <name evidence="10" type="primary">rsgA</name>
    <name evidence="14" type="ORF">SAMN04488044_2210</name>
</gene>
<feature type="domain" description="EngC GTPase" evidence="12">
    <location>
        <begin position="97"/>
        <end position="243"/>
    </location>
</feature>
<feature type="domain" description="CP-type G" evidence="13">
    <location>
        <begin position="87"/>
        <end position="245"/>
    </location>
</feature>
<dbReference type="EC" id="3.6.1.-" evidence="10"/>
<evidence type="ECO:0000256" key="11">
    <source>
        <dbReference type="SAM" id="MobiDB-lite"/>
    </source>
</evidence>
<feature type="binding site" evidence="10">
    <location>
        <position position="268"/>
    </location>
    <ligand>
        <name>Zn(2+)</name>
        <dbReference type="ChEBI" id="CHEBI:29105"/>
    </ligand>
</feature>
<dbReference type="EMBL" id="FQWM01000004">
    <property type="protein sequence ID" value="SHH26089.1"/>
    <property type="molecule type" value="Genomic_DNA"/>
</dbReference>
<dbReference type="RefSeq" id="WP_072793093.1">
    <property type="nucleotide sequence ID" value="NZ_FQWM01000004.1"/>
</dbReference>
<keyword evidence="8 10" id="KW-0694">RNA-binding</keyword>
<accession>A0A1M5RJ02</accession>
<evidence type="ECO:0000256" key="2">
    <source>
        <dbReference type="ARBA" id="ARBA00022517"/>
    </source>
</evidence>
<reference evidence="15" key="1">
    <citation type="submission" date="2016-11" db="EMBL/GenBank/DDBJ databases">
        <authorList>
            <person name="Varghese N."/>
            <person name="Submissions S."/>
        </authorList>
    </citation>
    <scope>NUCLEOTIDE SEQUENCE [LARGE SCALE GENOMIC DNA]</scope>
    <source>
        <strain evidence="15">DSM 28223</strain>
    </source>
</reference>